<dbReference type="GO" id="GO:0045892">
    <property type="term" value="P:negative regulation of DNA-templated transcription"/>
    <property type="evidence" value="ECO:0007669"/>
    <property type="project" value="InterPro"/>
</dbReference>
<dbReference type="AlphaFoldDB" id="A0A2G5DTL8"/>
<feature type="non-terminal residue" evidence="1">
    <location>
        <position position="401"/>
    </location>
</feature>
<dbReference type="InterPro" id="IPR034561">
    <property type="entry name" value="SNI1"/>
</dbReference>
<dbReference type="GO" id="GO:0006974">
    <property type="term" value="P:DNA damage response"/>
    <property type="evidence" value="ECO:0007669"/>
    <property type="project" value="InterPro"/>
</dbReference>
<dbReference type="PANTHER" id="PTHR37243:SF2">
    <property type="entry name" value="NEGATIVE REGULATOR OF SYSTEMIC ACQUIRED RESISTANCE SNI1"/>
    <property type="match status" value="1"/>
</dbReference>
<accession>A0A2G5DTL8</accession>
<sequence>MNSRNRGIEENIMAILDSSGIKEARHVLDDRLSFLEAVRSAFLVSNTGITPTRKLYGAIFHILKDNTSLELVMTSYQLLIELDKHFPRLNLSPSNSEASSSKTTELLPVEEDWSPFSFGLVSYYNEMETRSKNSSILLDSLDFFELAQKIDQRFDEVNRQVPGLKLVGDMMLFQYLVNVLERDFVSRNTVYKETGSWSLIRESLLNMLLVSRRISYKAVMKDCVFILSNEFYHPDGVIVNNLENAKQSSGETVESYDVTLSISYFEMKKKTYMAMQKFFSLIMELDNIKKQADMQGQTSRADGARTPLLEIILDELTCDEDLFSQFLQVFSDPKWKLEMIVQYFSKYLTKPSVRTRRSSNSTEVETLDGIMSCFSNDTSTRSIIKKIGTDAAQLLLAHAFQ</sequence>
<name>A0A2G5DTL8_AQUCA</name>
<proteinExistence type="predicted"/>
<evidence type="ECO:0000313" key="1">
    <source>
        <dbReference type="EMBL" id="PIA46873.1"/>
    </source>
</evidence>
<dbReference type="InParanoid" id="A0A2G5DTL8"/>
<dbReference type="STRING" id="218851.A0A2G5DTL8"/>
<keyword evidence="2" id="KW-1185">Reference proteome</keyword>
<dbReference type="GO" id="GO:0010113">
    <property type="term" value="P:negative regulation of systemic acquired resistance"/>
    <property type="evidence" value="ECO:0007669"/>
    <property type="project" value="TreeGrafter"/>
</dbReference>
<dbReference type="PANTHER" id="PTHR37243">
    <property type="entry name" value="NEGATIVE REGULATOR OF SYSTEMIC ACQUIRED RESISTANCE SNI1"/>
    <property type="match status" value="1"/>
</dbReference>
<organism evidence="1 2">
    <name type="scientific">Aquilegia coerulea</name>
    <name type="common">Rocky mountain columbine</name>
    <dbReference type="NCBI Taxonomy" id="218851"/>
    <lineage>
        <taxon>Eukaryota</taxon>
        <taxon>Viridiplantae</taxon>
        <taxon>Streptophyta</taxon>
        <taxon>Embryophyta</taxon>
        <taxon>Tracheophyta</taxon>
        <taxon>Spermatophyta</taxon>
        <taxon>Magnoliopsida</taxon>
        <taxon>Ranunculales</taxon>
        <taxon>Ranunculaceae</taxon>
        <taxon>Thalictroideae</taxon>
        <taxon>Aquilegia</taxon>
    </lineage>
</organism>
<evidence type="ECO:0008006" key="3">
    <source>
        <dbReference type="Google" id="ProtNLM"/>
    </source>
</evidence>
<dbReference type="GO" id="GO:0005634">
    <property type="term" value="C:nucleus"/>
    <property type="evidence" value="ECO:0007669"/>
    <property type="project" value="InterPro"/>
</dbReference>
<reference evidence="1 2" key="1">
    <citation type="submission" date="2017-09" db="EMBL/GenBank/DDBJ databases">
        <title>WGS assembly of Aquilegia coerulea Goldsmith.</title>
        <authorList>
            <person name="Hodges S."/>
            <person name="Kramer E."/>
            <person name="Nordborg M."/>
            <person name="Tomkins J."/>
            <person name="Borevitz J."/>
            <person name="Derieg N."/>
            <person name="Yan J."/>
            <person name="Mihaltcheva S."/>
            <person name="Hayes R.D."/>
            <person name="Rokhsar D."/>
        </authorList>
    </citation>
    <scope>NUCLEOTIDE SEQUENCE [LARGE SCALE GENOMIC DNA]</scope>
    <source>
        <strain evidence="2">cv. Goldsmith</strain>
    </source>
</reference>
<evidence type="ECO:0000313" key="2">
    <source>
        <dbReference type="Proteomes" id="UP000230069"/>
    </source>
</evidence>
<dbReference type="EMBL" id="KZ305032">
    <property type="protein sequence ID" value="PIA46873.1"/>
    <property type="molecule type" value="Genomic_DNA"/>
</dbReference>
<protein>
    <recommendedName>
        <fullName evidence="3">Negative regulator of systemic acquired resistance SNI1</fullName>
    </recommendedName>
</protein>
<dbReference type="Proteomes" id="UP000230069">
    <property type="component" value="Unassembled WGS sequence"/>
</dbReference>
<dbReference type="GO" id="GO:0000976">
    <property type="term" value="F:transcription cis-regulatory region binding"/>
    <property type="evidence" value="ECO:0007669"/>
    <property type="project" value="TreeGrafter"/>
</dbReference>
<gene>
    <name evidence="1" type="ORF">AQUCO_01500424v1</name>
</gene>
<dbReference type="GO" id="GO:0030915">
    <property type="term" value="C:Smc5-Smc6 complex"/>
    <property type="evidence" value="ECO:0007669"/>
    <property type="project" value="InterPro"/>
</dbReference>
<dbReference type="FunCoup" id="A0A2G5DTL8">
    <property type="interactions" value="495"/>
</dbReference>
<dbReference type="OrthoDB" id="1885692at2759"/>